<name>A0ABD4Z9F3_9CREN</name>
<reference evidence="2 3" key="1">
    <citation type="submission" date="2023-05" db="EMBL/GenBank/DDBJ databases">
        <title>A new hyperthermophilic archaea 'Ignisphaera cupida' sp. nov. and description of the family 'Ignisphaeraceae' fam. nov.</title>
        <authorList>
            <person name="Podosokorskaya O.A."/>
            <person name="Elcheninov A.G."/>
            <person name="Klukina A."/>
            <person name="Merkel A.Y."/>
        </authorList>
    </citation>
    <scope>NUCLEOTIDE SEQUENCE [LARGE SCALE GENOMIC DNA]</scope>
    <source>
        <strain evidence="2 3">4213-co</strain>
    </source>
</reference>
<feature type="non-terminal residue" evidence="2">
    <location>
        <position position="1"/>
    </location>
</feature>
<dbReference type="InterPro" id="IPR028154">
    <property type="entry name" value="AMP-dep_Lig_C"/>
</dbReference>
<feature type="domain" description="AMP-dependent ligase C-terminal" evidence="1">
    <location>
        <begin position="4"/>
        <end position="94"/>
    </location>
</feature>
<dbReference type="Pfam" id="PF14535">
    <property type="entry name" value="AMP-binding_C_2"/>
    <property type="match status" value="1"/>
</dbReference>
<keyword evidence="3" id="KW-1185">Reference proteome</keyword>
<protein>
    <recommendedName>
        <fullName evidence="1">AMP-dependent ligase C-terminal domain-containing protein</fullName>
    </recommendedName>
</protein>
<sequence length="100" mass="11267">IVNGVNIWPLAIETVLLGNPLIGNEYQIIVERRENDDKLLIRVESNTKLSEEDKKALAKKLQRDLREVIIVTPEVEVVDPGVLPRSEGKAKRVTIIENSN</sequence>
<evidence type="ECO:0000313" key="3">
    <source>
        <dbReference type="Proteomes" id="UP001529235"/>
    </source>
</evidence>
<dbReference type="InterPro" id="IPR045851">
    <property type="entry name" value="AMP-bd_C_sf"/>
</dbReference>
<dbReference type="Gene3D" id="3.30.300.30">
    <property type="match status" value="1"/>
</dbReference>
<organism evidence="2 3">
    <name type="scientific">Ignisphaera cupida</name>
    <dbReference type="NCBI Taxonomy" id="3050454"/>
    <lineage>
        <taxon>Archaea</taxon>
        <taxon>Thermoproteota</taxon>
        <taxon>Thermoprotei</taxon>
        <taxon>Desulfurococcales</taxon>
        <taxon>Desulfurococcaceae</taxon>
        <taxon>Ignisphaera</taxon>
    </lineage>
</organism>
<dbReference type="AlphaFoldDB" id="A0ABD4Z9F3"/>
<comment type="caution">
    <text evidence="2">The sequence shown here is derived from an EMBL/GenBank/DDBJ whole genome shotgun (WGS) entry which is preliminary data.</text>
</comment>
<gene>
    <name evidence="2" type="ORF">QPL79_09245</name>
</gene>
<dbReference type="Proteomes" id="UP001529235">
    <property type="component" value="Unassembled WGS sequence"/>
</dbReference>
<accession>A0ABD4Z9F3</accession>
<dbReference type="EMBL" id="JASNVW010000013">
    <property type="protein sequence ID" value="MDK6029548.1"/>
    <property type="molecule type" value="Genomic_DNA"/>
</dbReference>
<evidence type="ECO:0000313" key="2">
    <source>
        <dbReference type="EMBL" id="MDK6029548.1"/>
    </source>
</evidence>
<proteinExistence type="predicted"/>
<evidence type="ECO:0000259" key="1">
    <source>
        <dbReference type="Pfam" id="PF14535"/>
    </source>
</evidence>
<dbReference type="SUPFAM" id="SSF56801">
    <property type="entry name" value="Acetyl-CoA synthetase-like"/>
    <property type="match status" value="1"/>
</dbReference>